<dbReference type="KEGG" id="bid:Bind_0836"/>
<dbReference type="OrthoDB" id="9801573at2"/>
<dbReference type="PANTHER" id="PTHR45947:SF3">
    <property type="entry name" value="SULFOQUINOVOSYL TRANSFERASE SQD2"/>
    <property type="match status" value="1"/>
</dbReference>
<evidence type="ECO:0000313" key="4">
    <source>
        <dbReference type="Proteomes" id="UP000001695"/>
    </source>
</evidence>
<dbReference type="STRING" id="395963.Bind_0836"/>
<feature type="domain" description="Glycosyl transferase family 1" evidence="1">
    <location>
        <begin position="196"/>
        <end position="335"/>
    </location>
</feature>
<dbReference type="AlphaFoldDB" id="B2IH73"/>
<dbReference type="Pfam" id="PF13439">
    <property type="entry name" value="Glyco_transf_4"/>
    <property type="match status" value="1"/>
</dbReference>
<dbReference type="GO" id="GO:0016757">
    <property type="term" value="F:glycosyltransferase activity"/>
    <property type="evidence" value="ECO:0007669"/>
    <property type="project" value="InterPro"/>
</dbReference>
<dbReference type="CAZy" id="GT4">
    <property type="family name" value="Glycosyltransferase Family 4"/>
</dbReference>
<dbReference type="InterPro" id="IPR028098">
    <property type="entry name" value="Glyco_trans_4-like_N"/>
</dbReference>
<protein>
    <submittedName>
        <fullName evidence="3">Glycosyl transferase group 1</fullName>
    </submittedName>
</protein>
<dbReference type="EMBL" id="CP001016">
    <property type="protein sequence ID" value="ACB94486.1"/>
    <property type="molecule type" value="Genomic_DNA"/>
</dbReference>
<feature type="domain" description="Glycosyltransferase subfamily 4-like N-terminal" evidence="2">
    <location>
        <begin position="13"/>
        <end position="187"/>
    </location>
</feature>
<dbReference type="Pfam" id="PF00534">
    <property type="entry name" value="Glycos_transf_1"/>
    <property type="match status" value="1"/>
</dbReference>
<gene>
    <name evidence="3" type="ordered locus">Bind_0836</name>
</gene>
<dbReference type="InterPro" id="IPR001296">
    <property type="entry name" value="Glyco_trans_1"/>
</dbReference>
<organism evidence="3 4">
    <name type="scientific">Beijerinckia indica subsp. indica (strain ATCC 9039 / DSM 1715 / NCIMB 8712)</name>
    <dbReference type="NCBI Taxonomy" id="395963"/>
    <lineage>
        <taxon>Bacteria</taxon>
        <taxon>Pseudomonadati</taxon>
        <taxon>Pseudomonadota</taxon>
        <taxon>Alphaproteobacteria</taxon>
        <taxon>Hyphomicrobiales</taxon>
        <taxon>Beijerinckiaceae</taxon>
        <taxon>Beijerinckia</taxon>
    </lineage>
</organism>
<reference evidence="4" key="1">
    <citation type="submission" date="2008-03" db="EMBL/GenBank/DDBJ databases">
        <title>Complete sequence of chromosome of Beijerinckia indica subsp. indica ATCC 9039.</title>
        <authorList>
            <consortium name="US DOE Joint Genome Institute"/>
            <person name="Copeland A."/>
            <person name="Lucas S."/>
            <person name="Lapidus A."/>
            <person name="Glavina del Rio T."/>
            <person name="Dalin E."/>
            <person name="Tice H."/>
            <person name="Bruce D."/>
            <person name="Goodwin L."/>
            <person name="Pitluck S."/>
            <person name="LaButti K."/>
            <person name="Schmutz J."/>
            <person name="Larimer F."/>
            <person name="Land M."/>
            <person name="Hauser L."/>
            <person name="Kyrpides N."/>
            <person name="Mikhailova N."/>
            <person name="Dunfield P.F."/>
            <person name="Dedysh S.N."/>
            <person name="Liesack W."/>
            <person name="Saw J.H."/>
            <person name="Alam M."/>
            <person name="Chen Y."/>
            <person name="Murrell J.C."/>
            <person name="Richardson P."/>
        </authorList>
    </citation>
    <scope>NUCLEOTIDE SEQUENCE [LARGE SCALE GENOMIC DNA]</scope>
    <source>
        <strain evidence="4">ATCC 9039 / DSM 1715 / NCIMB 8712</strain>
    </source>
</reference>
<keyword evidence="3" id="KW-0808">Transferase</keyword>
<dbReference type="PANTHER" id="PTHR45947">
    <property type="entry name" value="SULFOQUINOVOSYL TRANSFERASE SQD2"/>
    <property type="match status" value="1"/>
</dbReference>
<dbReference type="Proteomes" id="UP000001695">
    <property type="component" value="Chromosome"/>
</dbReference>
<dbReference type="InterPro" id="IPR050194">
    <property type="entry name" value="Glycosyltransferase_grp1"/>
</dbReference>
<proteinExistence type="predicted"/>
<evidence type="ECO:0000259" key="2">
    <source>
        <dbReference type="Pfam" id="PF13439"/>
    </source>
</evidence>
<name>B2IH73_BEII9</name>
<dbReference type="eggNOG" id="COG0438">
    <property type="taxonomic scope" value="Bacteria"/>
</dbReference>
<dbReference type="Gene3D" id="3.40.50.2000">
    <property type="entry name" value="Glycogen Phosphorylase B"/>
    <property type="match status" value="2"/>
</dbReference>
<reference evidence="3 4" key="2">
    <citation type="journal article" date="2010" name="J. Bacteriol.">
        <title>Complete genome sequence of Beijerinckia indica subsp. indica.</title>
        <authorList>
            <person name="Tamas I."/>
            <person name="Dedysh S.N."/>
            <person name="Liesack W."/>
            <person name="Stott M.B."/>
            <person name="Alam M."/>
            <person name="Murrell J.C."/>
            <person name="Dunfield P.F."/>
        </authorList>
    </citation>
    <scope>NUCLEOTIDE SEQUENCE [LARGE SCALE GENOMIC DNA]</scope>
    <source>
        <strain evidence="4">ATCC 9039 / DSM 1715 / NCIMB 8712</strain>
    </source>
</reference>
<evidence type="ECO:0000259" key="1">
    <source>
        <dbReference type="Pfam" id="PF00534"/>
    </source>
</evidence>
<dbReference type="RefSeq" id="WP_012383843.1">
    <property type="nucleotide sequence ID" value="NC_010581.1"/>
</dbReference>
<keyword evidence="4" id="KW-1185">Reference proteome</keyword>
<sequence>MRVAVVHDWLYVIGGAERVLKGILRCYPQADVHCLFDLLPPADRRKIGYEVSKTSFLQKMPGIRHHQFYLPLMPIAIEQTDLRNYDLIISSSYAVAKGIITGPDQLHVSYVHSPMRYAWDLQQTYLKEARLEKGIQSVFVRVLMHWMRIWDQRTVNGVDAYIANSRFVARRIHKLYGRDAEVINPPVTVPTTFVPRNKERFFLTASRLVPYKNTRALVEAFRFLPDEKLVVVGSGPELPSLKAIAGSNVQFLGFVEDSELRDLMQAARAFLFGAQEDFGIVVVEAQAQGTPIIALGKGGARETVIAEGPTPTGLFFDEADPAQVAVAVNRFIQAEANFLPVNCHRNALRFSEDRFDRAFKSYVDNCWEKFEASLASPAPSMVPQIVASRN</sequence>
<dbReference type="SUPFAM" id="SSF53756">
    <property type="entry name" value="UDP-Glycosyltransferase/glycogen phosphorylase"/>
    <property type="match status" value="1"/>
</dbReference>
<evidence type="ECO:0000313" key="3">
    <source>
        <dbReference type="EMBL" id="ACB94486.1"/>
    </source>
</evidence>
<dbReference type="HOGENOM" id="CLU_041001_0_0_5"/>
<accession>B2IH73</accession>